<keyword evidence="2 3" id="KW-0694">RNA-binding</keyword>
<dbReference type="SUPFAM" id="SSF54928">
    <property type="entry name" value="RNA-binding domain, RBD"/>
    <property type="match status" value="1"/>
</dbReference>
<name>A0AA38G5W2_TAXCH</name>
<dbReference type="GO" id="GO:0005634">
    <property type="term" value="C:nucleus"/>
    <property type="evidence" value="ECO:0007669"/>
    <property type="project" value="TreeGrafter"/>
</dbReference>
<feature type="domain" description="RRM" evidence="4">
    <location>
        <begin position="18"/>
        <end position="96"/>
    </location>
</feature>
<dbReference type="EMBL" id="JAHRHJ020000004">
    <property type="protein sequence ID" value="KAH9316861.1"/>
    <property type="molecule type" value="Genomic_DNA"/>
</dbReference>
<dbReference type="PANTHER" id="PTHR48025">
    <property type="entry name" value="OS02G0815200 PROTEIN"/>
    <property type="match status" value="1"/>
</dbReference>
<dbReference type="GO" id="GO:0003729">
    <property type="term" value="F:mRNA binding"/>
    <property type="evidence" value="ECO:0007669"/>
    <property type="project" value="TreeGrafter"/>
</dbReference>
<accession>A0AA38G5W2</accession>
<gene>
    <name evidence="5" type="ORF">KI387_018630</name>
</gene>
<comment type="caution">
    <text evidence="5">The sequence shown here is derived from an EMBL/GenBank/DDBJ whole genome shotgun (WGS) entry which is preliminary data.</text>
</comment>
<keyword evidence="1" id="KW-0677">Repeat</keyword>
<keyword evidence="6" id="KW-1185">Reference proteome</keyword>
<dbReference type="PROSITE" id="PS50102">
    <property type="entry name" value="RRM"/>
    <property type="match status" value="2"/>
</dbReference>
<dbReference type="Gene3D" id="3.30.70.330">
    <property type="match status" value="2"/>
</dbReference>
<dbReference type="PANTHER" id="PTHR48025:SF1">
    <property type="entry name" value="RRM DOMAIN-CONTAINING PROTEIN"/>
    <property type="match status" value="1"/>
</dbReference>
<dbReference type="GO" id="GO:1990904">
    <property type="term" value="C:ribonucleoprotein complex"/>
    <property type="evidence" value="ECO:0007669"/>
    <property type="project" value="InterPro"/>
</dbReference>
<dbReference type="Pfam" id="PF00076">
    <property type="entry name" value="RRM_1"/>
    <property type="match status" value="2"/>
</dbReference>
<reference evidence="5 6" key="1">
    <citation type="journal article" date="2021" name="Nat. Plants">
        <title>The Taxus genome provides insights into paclitaxel biosynthesis.</title>
        <authorList>
            <person name="Xiong X."/>
            <person name="Gou J."/>
            <person name="Liao Q."/>
            <person name="Li Y."/>
            <person name="Zhou Q."/>
            <person name="Bi G."/>
            <person name="Li C."/>
            <person name="Du R."/>
            <person name="Wang X."/>
            <person name="Sun T."/>
            <person name="Guo L."/>
            <person name="Liang H."/>
            <person name="Lu P."/>
            <person name="Wu Y."/>
            <person name="Zhang Z."/>
            <person name="Ro D.K."/>
            <person name="Shang Y."/>
            <person name="Huang S."/>
            <person name="Yan J."/>
        </authorList>
    </citation>
    <scope>NUCLEOTIDE SEQUENCE [LARGE SCALE GENOMIC DNA]</scope>
    <source>
        <strain evidence="5">Ta-2019</strain>
    </source>
</reference>
<evidence type="ECO:0000313" key="6">
    <source>
        <dbReference type="Proteomes" id="UP000824469"/>
    </source>
</evidence>
<dbReference type="InterPro" id="IPR012677">
    <property type="entry name" value="Nucleotide-bd_a/b_plait_sf"/>
</dbReference>
<dbReference type="Proteomes" id="UP000824469">
    <property type="component" value="Unassembled WGS sequence"/>
</dbReference>
<evidence type="ECO:0000256" key="2">
    <source>
        <dbReference type="ARBA" id="ARBA00022884"/>
    </source>
</evidence>
<evidence type="ECO:0000256" key="1">
    <source>
        <dbReference type="ARBA" id="ARBA00022737"/>
    </source>
</evidence>
<evidence type="ECO:0000259" key="4">
    <source>
        <dbReference type="PROSITE" id="PS50102"/>
    </source>
</evidence>
<dbReference type="AlphaFoldDB" id="A0AA38G5W2"/>
<feature type="non-terminal residue" evidence="5">
    <location>
        <position position="221"/>
    </location>
</feature>
<dbReference type="InterPro" id="IPR002343">
    <property type="entry name" value="Hud_Sxl_RNA"/>
</dbReference>
<evidence type="ECO:0000256" key="3">
    <source>
        <dbReference type="PROSITE-ProRule" id="PRU00176"/>
    </source>
</evidence>
<dbReference type="InterPro" id="IPR000504">
    <property type="entry name" value="RRM_dom"/>
</dbReference>
<dbReference type="SMART" id="SM00360">
    <property type="entry name" value="RRM"/>
    <property type="match status" value="2"/>
</dbReference>
<proteinExistence type="predicted"/>
<dbReference type="InterPro" id="IPR035979">
    <property type="entry name" value="RBD_domain_sf"/>
</dbReference>
<evidence type="ECO:0000313" key="5">
    <source>
        <dbReference type="EMBL" id="KAH9316861.1"/>
    </source>
</evidence>
<dbReference type="InterPro" id="IPR050502">
    <property type="entry name" value="Euk_RNA-bind_prot"/>
</dbReference>
<feature type="domain" description="RRM" evidence="4">
    <location>
        <begin position="105"/>
        <end position="182"/>
    </location>
</feature>
<organism evidence="5 6">
    <name type="scientific">Taxus chinensis</name>
    <name type="common">Chinese yew</name>
    <name type="synonym">Taxus wallichiana var. chinensis</name>
    <dbReference type="NCBI Taxonomy" id="29808"/>
    <lineage>
        <taxon>Eukaryota</taxon>
        <taxon>Viridiplantae</taxon>
        <taxon>Streptophyta</taxon>
        <taxon>Embryophyta</taxon>
        <taxon>Tracheophyta</taxon>
        <taxon>Spermatophyta</taxon>
        <taxon>Pinopsida</taxon>
        <taxon>Pinidae</taxon>
        <taxon>Conifers II</taxon>
        <taxon>Cupressales</taxon>
        <taxon>Taxaceae</taxon>
        <taxon>Taxus</taxon>
    </lineage>
</organism>
<protein>
    <recommendedName>
        <fullName evidence="4">RRM domain-containing protein</fullName>
    </recommendedName>
</protein>
<dbReference type="PRINTS" id="PR00961">
    <property type="entry name" value="HUDSXLRNA"/>
</dbReference>
<sequence length="221" mass="24777">MEAVEEQDRLLSVNSNATSLIVGNLHETVTEGELQERFQIYGQVASCHVVRDKMSGHSFRYAYVNFIKAWHAALAMQVLDGCSMKGQPLRVVLQPRGPRINAIEGNLFVNHLEPSITSEELHCIFSTSGPLISARVATLEDGTSKGYGYVRFVSREDAQMAIQFFHETVLNGKKISVTQFVPRSERQSVAYIPDLDGEKRNVLTAFSLSAMVNLFKFLKYM</sequence>